<evidence type="ECO:0000256" key="1">
    <source>
        <dbReference type="SAM" id="MobiDB-lite"/>
    </source>
</evidence>
<name>A0A9P6QAS0_9FUNG</name>
<reference evidence="2" key="1">
    <citation type="journal article" date="2020" name="Fungal Divers.">
        <title>Resolving the Mortierellaceae phylogeny through synthesis of multi-gene phylogenetics and phylogenomics.</title>
        <authorList>
            <person name="Vandepol N."/>
            <person name="Liber J."/>
            <person name="Desiro A."/>
            <person name="Na H."/>
            <person name="Kennedy M."/>
            <person name="Barry K."/>
            <person name="Grigoriev I.V."/>
            <person name="Miller A.N."/>
            <person name="O'Donnell K."/>
            <person name="Stajich J.E."/>
            <person name="Bonito G."/>
        </authorList>
    </citation>
    <scope>NUCLEOTIDE SEQUENCE</scope>
    <source>
        <strain evidence="2">KOD948</strain>
    </source>
</reference>
<dbReference type="EMBL" id="JAAAJA010000112">
    <property type="protein sequence ID" value="KAG0261879.1"/>
    <property type="molecule type" value="Genomic_DNA"/>
</dbReference>
<proteinExistence type="predicted"/>
<evidence type="ECO:0000313" key="2">
    <source>
        <dbReference type="EMBL" id="KAG0261879.1"/>
    </source>
</evidence>
<keyword evidence="3" id="KW-1185">Reference proteome</keyword>
<dbReference type="OrthoDB" id="2424760at2759"/>
<dbReference type="Proteomes" id="UP000726737">
    <property type="component" value="Unassembled WGS sequence"/>
</dbReference>
<evidence type="ECO:0000313" key="3">
    <source>
        <dbReference type="Proteomes" id="UP000726737"/>
    </source>
</evidence>
<comment type="caution">
    <text evidence="2">The sequence shown here is derived from an EMBL/GenBank/DDBJ whole genome shotgun (WGS) entry which is preliminary data.</text>
</comment>
<organism evidence="2 3">
    <name type="scientific">Mortierella polycephala</name>
    <dbReference type="NCBI Taxonomy" id="41804"/>
    <lineage>
        <taxon>Eukaryota</taxon>
        <taxon>Fungi</taxon>
        <taxon>Fungi incertae sedis</taxon>
        <taxon>Mucoromycota</taxon>
        <taxon>Mortierellomycotina</taxon>
        <taxon>Mortierellomycetes</taxon>
        <taxon>Mortierellales</taxon>
        <taxon>Mortierellaceae</taxon>
        <taxon>Mortierella</taxon>
    </lineage>
</organism>
<feature type="compositionally biased region" description="Basic residues" evidence="1">
    <location>
        <begin position="1"/>
        <end position="10"/>
    </location>
</feature>
<feature type="region of interest" description="Disordered" evidence="1">
    <location>
        <begin position="1"/>
        <end position="25"/>
    </location>
</feature>
<protein>
    <submittedName>
        <fullName evidence="2">Uncharacterized protein</fullName>
    </submittedName>
</protein>
<accession>A0A9P6QAS0</accession>
<sequence>MATYKQRARYQRPSAHSDDDDTRPYHISQASNTAVASSTAHQIHLNALHHNSHRHHHHNSSNTHHFPTEDDILENTLDREWTSVRNSTSARARARQQQYLEHQQQRTREWQFVLSQQHRPLSTSTAQTASRAISSDEYDEVLSSNEPLSMVASSRGAGTNLDTAGTVSVEQSSAFGFSDLTSDGLESVDESEDLGVWSHEDDDDTFSPSAPALRRLSTSSSPLAASSTISLSHLARPSFAASPYGRAAEFKFQNQMPFHDGSGNFATGKSAYSYRESDIDSDLGWESSSSRASSMFRPSRPNVGTIRRRISSSEFRTVIQNIADLQHTNARQSFRPASRPRSVDGRSIASSSNAKTHFTYPHVVTKRPIFNIYESEMEDLADMMIELPEKMGWVQAFEKAFRALRPSEYDVHEKDPSMVNPIKALAFHLTSKDADMADQQDSAVNQDNAPLPSIDTMDNNCPLKEVKQNMSAASLDTLKQLQTRKRSRSPHRRSVSDPMQVEFLPTVGDVPVVEDVQYNERRMMSRSTGTSTSRTRDGNLLAVVLSTLRRFRDHVESNLLQPEFYDEDDGHGDLSRSLGFDGNLGVEWSMGGKGIQIISSTRAIIHDQVL</sequence>
<gene>
    <name evidence="2" type="ORF">BG011_000576</name>
</gene>
<dbReference type="AlphaFoldDB" id="A0A9P6QAS0"/>